<dbReference type="RefSeq" id="XP_067068090.1">
    <property type="nucleotide sequence ID" value="XM_067210883.1"/>
</dbReference>
<dbReference type="PANTHER" id="PTHR47968:SF75">
    <property type="entry name" value="CENTROMERE-ASSOCIATED PROTEIN E"/>
    <property type="match status" value="1"/>
</dbReference>
<keyword evidence="8" id="KW-1185">Reference proteome</keyword>
<comment type="caution">
    <text evidence="7">The sequence shown here is derived from an EMBL/GenBank/DDBJ whole genome shotgun (WGS) entry which is preliminary data.</text>
</comment>
<keyword evidence="2 3" id="KW-0505">Motor protein</keyword>
<protein>
    <submittedName>
        <fullName evidence="7">Kinesin motor domain-containing protein</fullName>
    </submittedName>
</protein>
<feature type="domain" description="Kinesin motor" evidence="6">
    <location>
        <begin position="66"/>
        <end position="412"/>
    </location>
</feature>
<dbReference type="Pfam" id="PF00225">
    <property type="entry name" value="Kinesin"/>
    <property type="match status" value="1"/>
</dbReference>
<evidence type="ECO:0000259" key="6">
    <source>
        <dbReference type="PROSITE" id="PS50067"/>
    </source>
</evidence>
<dbReference type="InterPro" id="IPR027417">
    <property type="entry name" value="P-loop_NTPase"/>
</dbReference>
<dbReference type="GO" id="GO:0007018">
    <property type="term" value="P:microtubule-based movement"/>
    <property type="evidence" value="ECO:0007669"/>
    <property type="project" value="InterPro"/>
</dbReference>
<dbReference type="OrthoDB" id="3176171at2759"/>
<sequence length="974" mass="112195">MENEIQNFDQNSNSGIKQDMEFSINDLDHKKDIVTKVPGEIPSIKTTQLNHNSDTPNEMLPSCSSSFRIAIRFRPPNLSEIDDANCSNIWHLTNKSVVDLIKGNQYTFDHIYDESATNTLIFEELAKDVVGSCLDGFNATIFAYGQTSSGKTHTMMGDSKGSYDGVIPLSISEIFKLAEERSRNNTQTDFVVSVSYLEVYNEKLVDLLSLQINSGSSSLPNESNMSKITIIDGIDGAVEFRNLTSRRVIAPSDIHEIISIGSRLRHVAETSLNERSSRSHTILRVRIESQYTNSSDVCIGILNLVDLAGSESIRRTQVEGDRRKEGASINRSLLALSQVISQLSDIANNETVGDSNPKKQYINYRDSKITRILSDSLGGNSRTIIVCTCSPAKVNYYESISTLEFAERAKNIKNKIKVNILKSNDKSSQISKLKSQIALLQKQLSNLPFLNILEQENEILKRQQTELISQMEHLKLRLNNNRTFGNIDESENLQNIYKQNCSSCTTLKKDYDQMLLKYGEIIDNKSEEVKILQNDLEKAYFKSNVLKNYEEQNVILEKKVKELKLIIKTQSEQIDKLSNQLLDRNGELQRVQSNLLVHEAMNENLHIKNKNLTDEKDHLIQIINSSIENIEYLISNRIHNLINLHKYRYELLKEKLLKYETKFDFQNTEISEIWQEICKYLDFMECYMKIDSQLTDYFSFSNTIFEYREYLEQMNELERDIFTYSKEILILNLDEKINFEIKGKFGVIIKELLDILEIITNTAMKGSGSDEEQQFSTIISSQHSISYIYRVERTLSNVNKELLELREKVAKYQHYDIEKVKLQNELKRYKSENEFLQDELQKKSASNKEMMVNLSKLQSELVEARNYPIPTQLRNKEVEQLIKDLDSKKIELDKAQNTINKLVKQLEYTNSNRTNSTPINKDPQVKSVCVDEDRLKLHEVLKENLENNMKHDEEPSDKLSKDECGNEVSECSTQ</sequence>
<dbReference type="GO" id="GO:0008017">
    <property type="term" value="F:microtubule binding"/>
    <property type="evidence" value="ECO:0007669"/>
    <property type="project" value="InterPro"/>
</dbReference>
<dbReference type="Gene3D" id="3.40.850.10">
    <property type="entry name" value="Kinesin motor domain"/>
    <property type="match status" value="1"/>
</dbReference>
<evidence type="ECO:0000256" key="2">
    <source>
        <dbReference type="ARBA" id="ARBA00023175"/>
    </source>
</evidence>
<dbReference type="InterPro" id="IPR001752">
    <property type="entry name" value="Kinesin_motor_dom"/>
</dbReference>
<evidence type="ECO:0000256" key="3">
    <source>
        <dbReference type="PROSITE-ProRule" id="PRU00283"/>
    </source>
</evidence>
<name>A0A1J4MTA1_9CRYT</name>
<dbReference type="SMART" id="SM00129">
    <property type="entry name" value="KISc"/>
    <property type="match status" value="1"/>
</dbReference>
<evidence type="ECO:0000256" key="5">
    <source>
        <dbReference type="SAM" id="MobiDB-lite"/>
    </source>
</evidence>
<dbReference type="GO" id="GO:0003777">
    <property type="term" value="F:microtubule motor activity"/>
    <property type="evidence" value="ECO:0007669"/>
    <property type="project" value="InterPro"/>
</dbReference>
<evidence type="ECO:0000256" key="4">
    <source>
        <dbReference type="SAM" id="Coils"/>
    </source>
</evidence>
<dbReference type="InterPro" id="IPR036961">
    <property type="entry name" value="Kinesin_motor_dom_sf"/>
</dbReference>
<keyword evidence="1 4" id="KW-0175">Coiled coil</keyword>
<organism evidence="7 8">
    <name type="scientific">Cryptosporidium andersoni</name>
    <dbReference type="NCBI Taxonomy" id="117008"/>
    <lineage>
        <taxon>Eukaryota</taxon>
        <taxon>Sar</taxon>
        <taxon>Alveolata</taxon>
        <taxon>Apicomplexa</taxon>
        <taxon>Conoidasida</taxon>
        <taxon>Coccidia</taxon>
        <taxon>Eucoccidiorida</taxon>
        <taxon>Eimeriorina</taxon>
        <taxon>Cryptosporidiidae</taxon>
        <taxon>Cryptosporidium</taxon>
    </lineage>
</organism>
<dbReference type="PROSITE" id="PS50067">
    <property type="entry name" value="KINESIN_MOTOR_2"/>
    <property type="match status" value="1"/>
</dbReference>
<dbReference type="VEuPathDB" id="CryptoDB:cand_006420"/>
<dbReference type="AlphaFoldDB" id="A0A1J4MTA1"/>
<keyword evidence="3" id="KW-0547">Nucleotide-binding</keyword>
<dbReference type="InterPro" id="IPR027640">
    <property type="entry name" value="Kinesin-like_fam"/>
</dbReference>
<dbReference type="PANTHER" id="PTHR47968">
    <property type="entry name" value="CENTROMERE PROTEIN E"/>
    <property type="match status" value="1"/>
</dbReference>
<evidence type="ECO:0000313" key="8">
    <source>
        <dbReference type="Proteomes" id="UP000186804"/>
    </source>
</evidence>
<feature type="region of interest" description="Disordered" evidence="5">
    <location>
        <begin position="945"/>
        <end position="974"/>
    </location>
</feature>
<dbReference type="Proteomes" id="UP000186804">
    <property type="component" value="Unassembled WGS sequence"/>
</dbReference>
<dbReference type="PRINTS" id="PR00380">
    <property type="entry name" value="KINESINHEAVY"/>
</dbReference>
<comment type="similarity">
    <text evidence="3">Belongs to the TRAFAC class myosin-kinesin ATPase superfamily. Kinesin family.</text>
</comment>
<keyword evidence="3" id="KW-0067">ATP-binding</keyword>
<feature type="coiled-coil region" evidence="4">
    <location>
        <begin position="546"/>
        <end position="580"/>
    </location>
</feature>
<dbReference type="GO" id="GO:0005524">
    <property type="term" value="F:ATP binding"/>
    <property type="evidence" value="ECO:0007669"/>
    <property type="project" value="UniProtKB-UniRule"/>
</dbReference>
<gene>
    <name evidence="7" type="ORF">cand_006420</name>
</gene>
<feature type="binding site" evidence="3">
    <location>
        <begin position="145"/>
        <end position="152"/>
    </location>
    <ligand>
        <name>ATP</name>
        <dbReference type="ChEBI" id="CHEBI:30616"/>
    </ligand>
</feature>
<evidence type="ECO:0000313" key="7">
    <source>
        <dbReference type="EMBL" id="OII76244.1"/>
    </source>
</evidence>
<feature type="compositionally biased region" description="Basic and acidic residues" evidence="5">
    <location>
        <begin position="945"/>
        <end position="964"/>
    </location>
</feature>
<feature type="coiled-coil region" evidence="4">
    <location>
        <begin position="450"/>
        <end position="477"/>
    </location>
</feature>
<dbReference type="EMBL" id="LRBS01000067">
    <property type="protein sequence ID" value="OII76244.1"/>
    <property type="molecule type" value="Genomic_DNA"/>
</dbReference>
<dbReference type="GeneID" id="92364827"/>
<reference evidence="7 8" key="1">
    <citation type="submission" date="2016-10" db="EMBL/GenBank/DDBJ databases">
        <title>Reductive evolution of mitochondrial metabolism and differential evolution of invasion-related proteins in Cryptosporidium.</title>
        <authorList>
            <person name="Liu S."/>
            <person name="Roellig D.M."/>
            <person name="Guo Y."/>
            <person name="Li N."/>
            <person name="Frace M.A."/>
            <person name="Tang K."/>
            <person name="Zhang L."/>
            <person name="Feng Y."/>
            <person name="Xiao L."/>
        </authorList>
    </citation>
    <scope>NUCLEOTIDE SEQUENCE [LARGE SCALE GENOMIC DNA]</scope>
    <source>
        <strain evidence="7">30847</strain>
    </source>
</reference>
<proteinExistence type="inferred from homology"/>
<feature type="coiled-coil region" evidence="4">
    <location>
        <begin position="875"/>
        <end position="912"/>
    </location>
</feature>
<feature type="coiled-coil region" evidence="4">
    <location>
        <begin position="788"/>
        <end position="846"/>
    </location>
</feature>
<accession>A0A1J4MTA1</accession>
<evidence type="ECO:0000256" key="1">
    <source>
        <dbReference type="ARBA" id="ARBA00023054"/>
    </source>
</evidence>
<dbReference type="SUPFAM" id="SSF52540">
    <property type="entry name" value="P-loop containing nucleoside triphosphate hydrolases"/>
    <property type="match status" value="1"/>
</dbReference>